<dbReference type="Proteomes" id="UP000789396">
    <property type="component" value="Unassembled WGS sequence"/>
</dbReference>
<evidence type="ECO:0000313" key="2">
    <source>
        <dbReference type="EMBL" id="CAG8570489.1"/>
    </source>
</evidence>
<dbReference type="InterPro" id="IPR029055">
    <property type="entry name" value="Ntn_hydrolases_N"/>
</dbReference>
<dbReference type="AlphaFoldDB" id="A0A9N9BM58"/>
<dbReference type="EMBL" id="CAJVPZ010006186">
    <property type="protein sequence ID" value="CAG8570489.1"/>
    <property type="molecule type" value="Genomic_DNA"/>
</dbReference>
<proteinExistence type="predicted"/>
<evidence type="ECO:0000256" key="1">
    <source>
        <dbReference type="PIRSR" id="PIRSR600101-2"/>
    </source>
</evidence>
<dbReference type="InterPro" id="IPR043137">
    <property type="entry name" value="GGT_ssub_C"/>
</dbReference>
<dbReference type="InterPro" id="IPR000101">
    <property type="entry name" value="GGT_peptidase"/>
</dbReference>
<dbReference type="GO" id="GO:0006751">
    <property type="term" value="P:glutathione catabolic process"/>
    <property type="evidence" value="ECO:0007669"/>
    <property type="project" value="InterPro"/>
</dbReference>
<dbReference type="Pfam" id="PF01019">
    <property type="entry name" value="G_glu_transpept"/>
    <property type="match status" value="2"/>
</dbReference>
<organism evidence="2 3">
    <name type="scientific">Racocetra fulgida</name>
    <dbReference type="NCBI Taxonomy" id="60492"/>
    <lineage>
        <taxon>Eukaryota</taxon>
        <taxon>Fungi</taxon>
        <taxon>Fungi incertae sedis</taxon>
        <taxon>Mucoromycota</taxon>
        <taxon>Glomeromycotina</taxon>
        <taxon>Glomeromycetes</taxon>
        <taxon>Diversisporales</taxon>
        <taxon>Gigasporaceae</taxon>
        <taxon>Racocetra</taxon>
    </lineage>
</organism>
<accession>A0A9N9BM58</accession>
<dbReference type="Gene3D" id="3.60.20.40">
    <property type="match status" value="1"/>
</dbReference>
<feature type="binding site" evidence="1">
    <location>
        <position position="42"/>
    </location>
    <ligand>
        <name>L-glutamate</name>
        <dbReference type="ChEBI" id="CHEBI:29985"/>
    </ligand>
</feature>
<dbReference type="SUPFAM" id="SSF56235">
    <property type="entry name" value="N-terminal nucleophile aminohydrolases (Ntn hydrolases)"/>
    <property type="match status" value="2"/>
</dbReference>
<dbReference type="GO" id="GO:0005886">
    <property type="term" value="C:plasma membrane"/>
    <property type="evidence" value="ECO:0007669"/>
    <property type="project" value="TreeGrafter"/>
</dbReference>
<dbReference type="OrthoDB" id="1081007at2759"/>
<name>A0A9N9BM58_9GLOM</name>
<sequence>VDAAIATELCVGTINAFSAGIGGGGLMLIRLPNGTAEFIDCRETAPKFAKQDMYKKNKTLSSIGGLAPSIKLSRYGFPIPPELALRLESIILSIPSYRAIYAPKGKILTKGEMLYRFNFSKTLEAIANNYTEFYEGYIAKSLVNEINAQGGIITFEDFVNYQPVVRKPTVGYYPPGKRPLSSTVPTIVENEDGELELVLGGSGGSRILTAVLQNTPPTITKRGEYLFSFG</sequence>
<dbReference type="PANTHER" id="PTHR11686:SF9">
    <property type="entry name" value="RE13973P"/>
    <property type="match status" value="1"/>
</dbReference>
<dbReference type="PANTHER" id="PTHR11686">
    <property type="entry name" value="GAMMA GLUTAMYL TRANSPEPTIDASE"/>
    <property type="match status" value="1"/>
</dbReference>
<comment type="caution">
    <text evidence="2">The sequence shown here is derived from an EMBL/GenBank/DDBJ whole genome shotgun (WGS) entry which is preliminary data.</text>
</comment>
<dbReference type="GO" id="GO:0036374">
    <property type="term" value="F:glutathione hydrolase activity"/>
    <property type="evidence" value="ECO:0007669"/>
    <property type="project" value="InterPro"/>
</dbReference>
<evidence type="ECO:0000313" key="3">
    <source>
        <dbReference type="Proteomes" id="UP000789396"/>
    </source>
</evidence>
<feature type="non-terminal residue" evidence="2">
    <location>
        <position position="1"/>
    </location>
</feature>
<reference evidence="2" key="1">
    <citation type="submission" date="2021-06" db="EMBL/GenBank/DDBJ databases">
        <authorList>
            <person name="Kallberg Y."/>
            <person name="Tangrot J."/>
            <person name="Rosling A."/>
        </authorList>
    </citation>
    <scope>NUCLEOTIDE SEQUENCE</scope>
    <source>
        <strain evidence="2">IN212</strain>
    </source>
</reference>
<keyword evidence="3" id="KW-1185">Reference proteome</keyword>
<gene>
    <name evidence="2" type="ORF">RFULGI_LOCUS5434</name>
</gene>
<protein>
    <submittedName>
        <fullName evidence="2">7402_t:CDS:1</fullName>
    </submittedName>
</protein>